<protein>
    <submittedName>
        <fullName evidence="1">(thale cress) hypothetical protein</fullName>
    </submittedName>
</protein>
<dbReference type="SUPFAM" id="SSF48403">
    <property type="entry name" value="Ankyrin repeat"/>
    <property type="match status" value="1"/>
</dbReference>
<organism evidence="1 2">
    <name type="scientific">Arabidopsis thaliana</name>
    <name type="common">Mouse-ear cress</name>
    <dbReference type="NCBI Taxonomy" id="3702"/>
    <lineage>
        <taxon>Eukaryota</taxon>
        <taxon>Viridiplantae</taxon>
        <taxon>Streptophyta</taxon>
        <taxon>Embryophyta</taxon>
        <taxon>Tracheophyta</taxon>
        <taxon>Spermatophyta</taxon>
        <taxon>Magnoliopsida</taxon>
        <taxon>eudicotyledons</taxon>
        <taxon>Gunneridae</taxon>
        <taxon>Pentapetalae</taxon>
        <taxon>rosids</taxon>
        <taxon>malvids</taxon>
        <taxon>Brassicales</taxon>
        <taxon>Brassicaceae</taxon>
        <taxon>Camelineae</taxon>
        <taxon>Arabidopsis</taxon>
    </lineage>
</organism>
<sequence>MHLALTGRHVEIAACLVNVNQCASFLASKVGISPLYLAVEAGNVPLVVSKLRTTSNEGRKTNFDFVHVALKAKSRNPSLGDE</sequence>
<dbReference type="InterPro" id="IPR036770">
    <property type="entry name" value="Ankyrin_rpt-contain_sf"/>
</dbReference>
<dbReference type="Proteomes" id="UP000516314">
    <property type="component" value="Chromosome 4"/>
</dbReference>
<reference evidence="1 2" key="1">
    <citation type="submission" date="2020-09" db="EMBL/GenBank/DDBJ databases">
        <authorList>
            <person name="Ashkenazy H."/>
        </authorList>
    </citation>
    <scope>NUCLEOTIDE SEQUENCE [LARGE SCALE GENOMIC DNA]</scope>
    <source>
        <strain evidence="2">cv. Cdm-0</strain>
    </source>
</reference>
<proteinExistence type="predicted"/>
<evidence type="ECO:0000313" key="1">
    <source>
        <dbReference type="EMBL" id="CAD5327022.1"/>
    </source>
</evidence>
<accession>A0A7G2EUR0</accession>
<dbReference type="EMBL" id="LR881469">
    <property type="protein sequence ID" value="CAD5327022.1"/>
    <property type="molecule type" value="Genomic_DNA"/>
</dbReference>
<gene>
    <name evidence="1" type="ORF">AT9943_LOCUS14743</name>
</gene>
<evidence type="ECO:0000313" key="2">
    <source>
        <dbReference type="Proteomes" id="UP000516314"/>
    </source>
</evidence>
<dbReference type="AlphaFoldDB" id="A0A7G2EUR0"/>
<name>A0A7G2EUR0_ARATH</name>